<reference evidence="7 8" key="1">
    <citation type="journal article" date="2020" name="Microorganisms">
        <title>Osmotic Adaptation and Compatible Solute Biosynthesis of Phototrophic Bacteria as Revealed from Genome Analyses.</title>
        <authorList>
            <person name="Imhoff J.F."/>
            <person name="Rahn T."/>
            <person name="Kunzel S."/>
            <person name="Keller A."/>
            <person name="Neulinger S.C."/>
        </authorList>
    </citation>
    <scope>NUCLEOTIDE SEQUENCE [LARGE SCALE GENOMIC DNA]</scope>
    <source>
        <strain evidence="7 8">DSM 15116</strain>
    </source>
</reference>
<dbReference type="Proteomes" id="UP000738126">
    <property type="component" value="Unassembled WGS sequence"/>
</dbReference>
<name>A0ABS1E8G2_9GAMM</name>
<dbReference type="InterPro" id="IPR020103">
    <property type="entry name" value="PsdUridine_synth_cat_dom_sf"/>
</dbReference>
<comment type="subunit">
    <text evidence="4">Homodimer.</text>
</comment>
<dbReference type="Pfam" id="PF01416">
    <property type="entry name" value="PseudoU_synth_1"/>
    <property type="match status" value="2"/>
</dbReference>
<comment type="similarity">
    <text evidence="1 4 5">Belongs to the tRNA pseudouridine synthase TruA family.</text>
</comment>
<feature type="binding site" evidence="4">
    <location>
        <position position="116"/>
    </location>
    <ligand>
        <name>substrate</name>
    </ligand>
</feature>
<dbReference type="SUPFAM" id="SSF55120">
    <property type="entry name" value="Pseudouridine synthase"/>
    <property type="match status" value="1"/>
</dbReference>
<dbReference type="RefSeq" id="WP_200260085.1">
    <property type="nucleotide sequence ID" value="NZ_NRSH01000115.1"/>
</dbReference>
<evidence type="ECO:0000259" key="6">
    <source>
        <dbReference type="Pfam" id="PF01416"/>
    </source>
</evidence>
<dbReference type="PANTHER" id="PTHR11142:SF0">
    <property type="entry name" value="TRNA PSEUDOURIDINE SYNTHASE-LIKE 1"/>
    <property type="match status" value="1"/>
</dbReference>
<feature type="domain" description="Pseudouridine synthase I TruA alpha/beta" evidence="6">
    <location>
        <begin position="15"/>
        <end position="109"/>
    </location>
</feature>
<dbReference type="CDD" id="cd02570">
    <property type="entry name" value="PseudoU_synth_EcTruA"/>
    <property type="match status" value="1"/>
</dbReference>
<dbReference type="EMBL" id="NRSH01000115">
    <property type="protein sequence ID" value="MBK1727228.1"/>
    <property type="molecule type" value="Genomic_DNA"/>
</dbReference>
<proteinExistence type="inferred from homology"/>
<evidence type="ECO:0000256" key="1">
    <source>
        <dbReference type="ARBA" id="ARBA00009375"/>
    </source>
</evidence>
<comment type="catalytic activity">
    <reaction evidence="4 5">
        <text>uridine(38/39/40) in tRNA = pseudouridine(38/39/40) in tRNA</text>
        <dbReference type="Rhea" id="RHEA:22376"/>
        <dbReference type="Rhea" id="RHEA-COMP:10085"/>
        <dbReference type="Rhea" id="RHEA-COMP:10087"/>
        <dbReference type="ChEBI" id="CHEBI:65314"/>
        <dbReference type="ChEBI" id="CHEBI:65315"/>
        <dbReference type="EC" id="5.4.99.12"/>
    </reaction>
</comment>
<sequence length="266" mass="28641">MGPSGATQRIALVLEYDGTGFSGWQRQPHAPSVQAALEAALSRVADHPVEAVCAGRTDAGVHAAHQVVHFDTAAQRPLHAWVLGANAHLPQAVSVLSAHAVDDGFHARYAARRRAYRYVFLCRRARPALLAHRVGWTPKGLDAERMHEAAQALVGEQDFSAFRAAACQAAHPVREVFSVTVQRHADRVLIDVAANAFLHHMVRNFAGTLLAVGSGERPVDWPARLLAEGDRRRSGVTAPASGLYLCGVDYPPEHGVPGRPESPLLP</sequence>
<organism evidence="7 8">
    <name type="scientific">Halorhodospira neutriphila</name>
    <dbReference type="NCBI Taxonomy" id="168379"/>
    <lineage>
        <taxon>Bacteria</taxon>
        <taxon>Pseudomonadati</taxon>
        <taxon>Pseudomonadota</taxon>
        <taxon>Gammaproteobacteria</taxon>
        <taxon>Chromatiales</taxon>
        <taxon>Ectothiorhodospiraceae</taxon>
        <taxon>Halorhodospira</taxon>
    </lineage>
</organism>
<keyword evidence="2 4" id="KW-0819">tRNA processing</keyword>
<evidence type="ECO:0000256" key="3">
    <source>
        <dbReference type="ARBA" id="ARBA00023235"/>
    </source>
</evidence>
<dbReference type="NCBIfam" id="TIGR00071">
    <property type="entry name" value="hisT_truA"/>
    <property type="match status" value="1"/>
</dbReference>
<feature type="domain" description="Pseudouridine synthase I TruA alpha/beta" evidence="6">
    <location>
        <begin position="149"/>
        <end position="251"/>
    </location>
</feature>
<comment type="caution">
    <text evidence="4">Lacks conserved residue(s) required for the propagation of feature annotation.</text>
</comment>
<keyword evidence="8" id="KW-1185">Reference proteome</keyword>
<evidence type="ECO:0000313" key="8">
    <source>
        <dbReference type="Proteomes" id="UP000738126"/>
    </source>
</evidence>
<feature type="active site" description="Nucleophile" evidence="4">
    <location>
        <position position="58"/>
    </location>
</feature>
<dbReference type="EC" id="5.4.99.12" evidence="4"/>
<dbReference type="HAMAP" id="MF_00171">
    <property type="entry name" value="TruA"/>
    <property type="match status" value="1"/>
</dbReference>
<dbReference type="InterPro" id="IPR020094">
    <property type="entry name" value="TruA/RsuA/RluB/E/F_N"/>
</dbReference>
<dbReference type="Gene3D" id="3.30.70.660">
    <property type="entry name" value="Pseudouridine synthase I, catalytic domain, C-terminal subdomain"/>
    <property type="match status" value="1"/>
</dbReference>
<gene>
    <name evidence="4" type="primary">truA</name>
    <name evidence="7" type="ORF">CKO13_09405</name>
</gene>
<evidence type="ECO:0000313" key="7">
    <source>
        <dbReference type="EMBL" id="MBK1727228.1"/>
    </source>
</evidence>
<evidence type="ECO:0000256" key="2">
    <source>
        <dbReference type="ARBA" id="ARBA00022694"/>
    </source>
</evidence>
<dbReference type="PIRSF" id="PIRSF001430">
    <property type="entry name" value="tRNA_psdUrid_synth"/>
    <property type="match status" value="1"/>
</dbReference>
<evidence type="ECO:0000256" key="5">
    <source>
        <dbReference type="RuleBase" id="RU003792"/>
    </source>
</evidence>
<dbReference type="Gene3D" id="3.30.70.580">
    <property type="entry name" value="Pseudouridine synthase I, catalytic domain, N-terminal subdomain"/>
    <property type="match status" value="1"/>
</dbReference>
<comment type="function">
    <text evidence="4">Formation of pseudouridine at positions 38, 39 and 40 in the anticodon stem and loop of transfer RNAs.</text>
</comment>
<keyword evidence="3 4" id="KW-0413">Isomerase</keyword>
<comment type="caution">
    <text evidence="7">The sequence shown here is derived from an EMBL/GenBank/DDBJ whole genome shotgun (WGS) entry which is preliminary data.</text>
</comment>
<protein>
    <recommendedName>
        <fullName evidence="4">tRNA pseudouridine synthase A</fullName>
        <ecNumber evidence="4">5.4.99.12</ecNumber>
    </recommendedName>
    <alternativeName>
        <fullName evidence="4">tRNA pseudouridine(38-40) synthase</fullName>
    </alternativeName>
    <alternativeName>
        <fullName evidence="4">tRNA pseudouridylate synthase I</fullName>
    </alternativeName>
    <alternativeName>
        <fullName evidence="4">tRNA-uridine isomerase I</fullName>
    </alternativeName>
</protein>
<dbReference type="InterPro" id="IPR020097">
    <property type="entry name" value="PsdUridine_synth_TruA_a/b_dom"/>
</dbReference>
<dbReference type="InterPro" id="IPR001406">
    <property type="entry name" value="PsdUridine_synth_TruA"/>
</dbReference>
<accession>A0ABS1E8G2</accession>
<dbReference type="InterPro" id="IPR020095">
    <property type="entry name" value="PsdUridine_synth_TruA_C"/>
</dbReference>
<evidence type="ECO:0000256" key="4">
    <source>
        <dbReference type="HAMAP-Rule" id="MF_00171"/>
    </source>
</evidence>
<dbReference type="PANTHER" id="PTHR11142">
    <property type="entry name" value="PSEUDOURIDYLATE SYNTHASE"/>
    <property type="match status" value="1"/>
</dbReference>